<feature type="compositionally biased region" description="Basic and acidic residues" evidence="1">
    <location>
        <begin position="32"/>
        <end position="43"/>
    </location>
</feature>
<name>A0A1R3K018_COCAP</name>
<evidence type="ECO:0000256" key="1">
    <source>
        <dbReference type="SAM" id="MobiDB-lite"/>
    </source>
</evidence>
<dbReference type="Proteomes" id="UP000188268">
    <property type="component" value="Unassembled WGS sequence"/>
</dbReference>
<organism evidence="2 3">
    <name type="scientific">Corchorus capsularis</name>
    <name type="common">Jute</name>
    <dbReference type="NCBI Taxonomy" id="210143"/>
    <lineage>
        <taxon>Eukaryota</taxon>
        <taxon>Viridiplantae</taxon>
        <taxon>Streptophyta</taxon>
        <taxon>Embryophyta</taxon>
        <taxon>Tracheophyta</taxon>
        <taxon>Spermatophyta</taxon>
        <taxon>Magnoliopsida</taxon>
        <taxon>eudicotyledons</taxon>
        <taxon>Gunneridae</taxon>
        <taxon>Pentapetalae</taxon>
        <taxon>rosids</taxon>
        <taxon>malvids</taxon>
        <taxon>Malvales</taxon>
        <taxon>Malvaceae</taxon>
        <taxon>Grewioideae</taxon>
        <taxon>Apeibeae</taxon>
        <taxon>Corchorus</taxon>
    </lineage>
</organism>
<dbReference type="Gramene" id="OMP00417">
    <property type="protein sequence ID" value="OMP00417"/>
    <property type="gene ID" value="CCACVL1_03351"/>
</dbReference>
<gene>
    <name evidence="2" type="ORF">CCACVL1_03351</name>
</gene>
<dbReference type="AlphaFoldDB" id="A0A1R3K018"/>
<evidence type="ECO:0000313" key="2">
    <source>
        <dbReference type="EMBL" id="OMP00417.1"/>
    </source>
</evidence>
<accession>A0A1R3K018</accession>
<feature type="region of interest" description="Disordered" evidence="1">
    <location>
        <begin position="27"/>
        <end position="52"/>
    </location>
</feature>
<comment type="caution">
    <text evidence="2">The sequence shown here is derived from an EMBL/GenBank/DDBJ whole genome shotgun (WGS) entry which is preliminary data.</text>
</comment>
<keyword evidence="3" id="KW-1185">Reference proteome</keyword>
<evidence type="ECO:0000313" key="3">
    <source>
        <dbReference type="Proteomes" id="UP000188268"/>
    </source>
</evidence>
<reference evidence="2 3" key="1">
    <citation type="submission" date="2013-09" db="EMBL/GenBank/DDBJ databases">
        <title>Corchorus capsularis genome sequencing.</title>
        <authorList>
            <person name="Alam M."/>
            <person name="Haque M.S."/>
            <person name="Islam M.S."/>
            <person name="Emdad E.M."/>
            <person name="Islam M.M."/>
            <person name="Ahmed B."/>
            <person name="Halim A."/>
            <person name="Hossen Q.M.M."/>
            <person name="Hossain M.Z."/>
            <person name="Ahmed R."/>
            <person name="Khan M.M."/>
            <person name="Islam R."/>
            <person name="Rashid M.M."/>
            <person name="Khan S.A."/>
            <person name="Rahman M.S."/>
            <person name="Alam M."/>
        </authorList>
    </citation>
    <scope>NUCLEOTIDE SEQUENCE [LARGE SCALE GENOMIC DNA]</scope>
    <source>
        <strain evidence="3">cv. CVL-1</strain>
        <tissue evidence="2">Whole seedling</tissue>
    </source>
</reference>
<proteinExistence type="predicted"/>
<sequence>MASRYQTLLNYVCVRSSLELGALRGKGGKPLTKLDLKGKREKGPSANRLSLN</sequence>
<dbReference type="EMBL" id="AWWV01006656">
    <property type="protein sequence ID" value="OMP00417.1"/>
    <property type="molecule type" value="Genomic_DNA"/>
</dbReference>
<protein>
    <submittedName>
        <fullName evidence="2">Uncharacterized protein</fullName>
    </submittedName>
</protein>